<dbReference type="GO" id="GO:0006355">
    <property type="term" value="P:regulation of DNA-templated transcription"/>
    <property type="evidence" value="ECO:0007669"/>
    <property type="project" value="InterPro"/>
</dbReference>
<gene>
    <name evidence="2" type="ORF">SAMN05421688_1745</name>
</gene>
<dbReference type="RefSeq" id="WP_092063168.1">
    <property type="nucleotide sequence ID" value="NZ_FOJU01000002.1"/>
</dbReference>
<dbReference type="Proteomes" id="UP000198796">
    <property type="component" value="Unassembled WGS sequence"/>
</dbReference>
<protein>
    <submittedName>
        <fullName evidence="2">Uncharacterized protein</fullName>
    </submittedName>
</protein>
<dbReference type="Gene3D" id="1.10.1220.10">
    <property type="entry name" value="Met repressor-like"/>
    <property type="match status" value="1"/>
</dbReference>
<dbReference type="AlphaFoldDB" id="A0A1I0WT35"/>
<feature type="region of interest" description="Disordered" evidence="1">
    <location>
        <begin position="427"/>
        <end position="494"/>
    </location>
</feature>
<name>A0A1I0WT35_9RHOB</name>
<keyword evidence="3" id="KW-1185">Reference proteome</keyword>
<dbReference type="InterPro" id="IPR013321">
    <property type="entry name" value="Arc_rbn_hlx_hlx"/>
</dbReference>
<proteinExistence type="predicted"/>
<evidence type="ECO:0000256" key="1">
    <source>
        <dbReference type="SAM" id="MobiDB-lite"/>
    </source>
</evidence>
<accession>A0A1I0WT35</accession>
<dbReference type="OrthoDB" id="6008408at2"/>
<organism evidence="2 3">
    <name type="scientific">Poseidonocella pacifica</name>
    <dbReference type="NCBI Taxonomy" id="871651"/>
    <lineage>
        <taxon>Bacteria</taxon>
        <taxon>Pseudomonadati</taxon>
        <taxon>Pseudomonadota</taxon>
        <taxon>Alphaproteobacteria</taxon>
        <taxon>Rhodobacterales</taxon>
        <taxon>Roseobacteraceae</taxon>
        <taxon>Poseidonocella</taxon>
    </lineage>
</organism>
<evidence type="ECO:0000313" key="3">
    <source>
        <dbReference type="Proteomes" id="UP000198796"/>
    </source>
</evidence>
<dbReference type="EMBL" id="FOJU01000002">
    <property type="protein sequence ID" value="SFA91801.1"/>
    <property type="molecule type" value="Genomic_DNA"/>
</dbReference>
<reference evidence="2 3" key="1">
    <citation type="submission" date="2016-10" db="EMBL/GenBank/DDBJ databases">
        <authorList>
            <person name="de Groot N.N."/>
        </authorList>
    </citation>
    <scope>NUCLEOTIDE SEQUENCE [LARGE SCALE GENOMIC DNA]</scope>
    <source>
        <strain evidence="2 3">DSM 29316</strain>
    </source>
</reference>
<sequence length="531" mass="58330">MKHFDQTDFETGSAAPRLTTEAYVRLLHPEDAIGKTTLMAKDATGRAHSKTYTLTTAPVLANNFLDSDGYISLHRFHGPRKVSHLAALNGLFLDLDIDRLPPGASRSVGAWSLDVTMHCLSLKLPQPSVLLSTGRGLAAIWLIKPLPPKALPRWQEAQNVVIEHFRSLGADPACRDAARITRLPGSLNSKSQKIASIIGGTLERYDFDRLADDIYIAAGRPTREELKYRQVRRKQHAARKHSGGLPVRARFSAVLRDLDRLRLSWGGHVPVGTRNTWLHLYAACLSHTFGAAEIPDRVQAMAAEATPGLPPSEVSGVARMAARHADLPQSGAPLFDGRYHYAGATIADMLGVTAAGARTLGLEQVMPKCERARRKAERECQRRQAAGAMSRDAWLEENDREARQPWVELGMSRSTFYRRRKAGQIVEPAKPATTADIETGPCPLQGGSALPKAPAEGRSPAASAPTPTTSPCRPNRPTQATRTEKISAPDGGGLKEIVVETNPWVQPAQQQGEIEFEYRRVYYPLERDRRD</sequence>
<evidence type="ECO:0000313" key="2">
    <source>
        <dbReference type="EMBL" id="SFA91801.1"/>
    </source>
</evidence>
<feature type="compositionally biased region" description="Low complexity" evidence="1">
    <location>
        <begin position="459"/>
        <end position="471"/>
    </location>
</feature>